<gene>
    <name evidence="4" type="ORF">C7M84_025106</name>
</gene>
<dbReference type="AlphaFoldDB" id="A0A423TZ62"/>
<accession>A0A423TZ62</accession>
<protein>
    <submittedName>
        <fullName evidence="4">Heat shock protein</fullName>
    </submittedName>
</protein>
<evidence type="ECO:0000256" key="1">
    <source>
        <dbReference type="PROSITE-ProRule" id="PRU00285"/>
    </source>
</evidence>
<dbReference type="GO" id="GO:0051082">
    <property type="term" value="F:unfolded protein binding"/>
    <property type="evidence" value="ECO:0007669"/>
    <property type="project" value="TreeGrafter"/>
</dbReference>
<sequence length="196" mass="22234">MVLVRMTRSVPRLLRLARTSAHRANHLPLAPVCSRCVHRGPFGGSDPFAKMEDFMRDMERKFKRDIEDTVSAITKEVPQGLIPRLWDVTPRPRFGDVKNLSTPETYKLAFYFKNANPEDVTVSLKDRTLTVSAKIEETTEFSRSSQNFTSQYDLPEGLNLDALESTMADDGVLTIEAPQIVQEETKGPKSIHIQRE</sequence>
<dbReference type="SUPFAM" id="SSF49764">
    <property type="entry name" value="HSP20-like chaperones"/>
    <property type="match status" value="1"/>
</dbReference>
<dbReference type="Gene3D" id="2.60.40.790">
    <property type="match status" value="1"/>
</dbReference>
<evidence type="ECO:0000313" key="4">
    <source>
        <dbReference type="EMBL" id="ROT81747.1"/>
    </source>
</evidence>
<evidence type="ECO:0000313" key="5">
    <source>
        <dbReference type="Proteomes" id="UP000283509"/>
    </source>
</evidence>
<proteinExistence type="inferred from homology"/>
<keyword evidence="4" id="KW-0346">Stress response</keyword>
<dbReference type="GO" id="GO:0005737">
    <property type="term" value="C:cytoplasm"/>
    <property type="evidence" value="ECO:0007669"/>
    <property type="project" value="TreeGrafter"/>
</dbReference>
<dbReference type="PANTHER" id="PTHR45640:SF26">
    <property type="entry name" value="RE23625P"/>
    <property type="match status" value="1"/>
</dbReference>
<dbReference type="PANTHER" id="PTHR45640">
    <property type="entry name" value="HEAT SHOCK PROTEIN HSP-12.2-RELATED"/>
    <property type="match status" value="1"/>
</dbReference>
<evidence type="ECO:0000256" key="2">
    <source>
        <dbReference type="RuleBase" id="RU003616"/>
    </source>
</evidence>
<comment type="similarity">
    <text evidence="1 2">Belongs to the small heat shock protein (HSP20) family.</text>
</comment>
<dbReference type="InterPro" id="IPR001436">
    <property type="entry name" value="Alpha-crystallin/sHSP_animal"/>
</dbReference>
<dbReference type="Pfam" id="PF00011">
    <property type="entry name" value="HSP20"/>
    <property type="match status" value="1"/>
</dbReference>
<dbReference type="GO" id="GO:0009408">
    <property type="term" value="P:response to heat"/>
    <property type="evidence" value="ECO:0007669"/>
    <property type="project" value="TreeGrafter"/>
</dbReference>
<dbReference type="PRINTS" id="PR00299">
    <property type="entry name" value="ACRYSTALLIN"/>
</dbReference>
<feature type="domain" description="SHSP" evidence="3">
    <location>
        <begin position="88"/>
        <end position="196"/>
    </location>
</feature>
<dbReference type="InterPro" id="IPR002068">
    <property type="entry name" value="A-crystallin/Hsp20_dom"/>
</dbReference>
<dbReference type="Proteomes" id="UP000283509">
    <property type="component" value="Unassembled WGS sequence"/>
</dbReference>
<organism evidence="4 5">
    <name type="scientific">Penaeus vannamei</name>
    <name type="common">Whiteleg shrimp</name>
    <name type="synonym">Litopenaeus vannamei</name>
    <dbReference type="NCBI Taxonomy" id="6689"/>
    <lineage>
        <taxon>Eukaryota</taxon>
        <taxon>Metazoa</taxon>
        <taxon>Ecdysozoa</taxon>
        <taxon>Arthropoda</taxon>
        <taxon>Crustacea</taxon>
        <taxon>Multicrustacea</taxon>
        <taxon>Malacostraca</taxon>
        <taxon>Eumalacostraca</taxon>
        <taxon>Eucarida</taxon>
        <taxon>Decapoda</taxon>
        <taxon>Dendrobranchiata</taxon>
        <taxon>Penaeoidea</taxon>
        <taxon>Penaeidae</taxon>
        <taxon>Penaeus</taxon>
    </lineage>
</organism>
<name>A0A423TZ62_PENVA</name>
<reference evidence="4 5" key="1">
    <citation type="submission" date="2018-04" db="EMBL/GenBank/DDBJ databases">
        <authorList>
            <person name="Zhang X."/>
            <person name="Yuan J."/>
            <person name="Li F."/>
            <person name="Xiang J."/>
        </authorList>
    </citation>
    <scope>NUCLEOTIDE SEQUENCE [LARGE SCALE GENOMIC DNA]</scope>
    <source>
        <tissue evidence="4">Muscle</tissue>
    </source>
</reference>
<dbReference type="PROSITE" id="PS01031">
    <property type="entry name" value="SHSP"/>
    <property type="match status" value="1"/>
</dbReference>
<dbReference type="GO" id="GO:0042026">
    <property type="term" value="P:protein refolding"/>
    <property type="evidence" value="ECO:0007669"/>
    <property type="project" value="TreeGrafter"/>
</dbReference>
<comment type="caution">
    <text evidence="4">The sequence shown here is derived from an EMBL/GenBank/DDBJ whole genome shotgun (WGS) entry which is preliminary data.</text>
</comment>
<dbReference type="CDD" id="cd06526">
    <property type="entry name" value="metazoan_ACD"/>
    <property type="match status" value="1"/>
</dbReference>
<dbReference type="GO" id="GO:0005634">
    <property type="term" value="C:nucleus"/>
    <property type="evidence" value="ECO:0007669"/>
    <property type="project" value="TreeGrafter"/>
</dbReference>
<evidence type="ECO:0000259" key="3">
    <source>
        <dbReference type="PROSITE" id="PS01031"/>
    </source>
</evidence>
<dbReference type="InterPro" id="IPR008978">
    <property type="entry name" value="HSP20-like_chaperone"/>
</dbReference>
<reference evidence="4 5" key="2">
    <citation type="submission" date="2019-01" db="EMBL/GenBank/DDBJ databases">
        <title>The decoding of complex shrimp genome reveals the adaptation for benthos swimmer, frequently molting mechanism and breeding impact on genome.</title>
        <authorList>
            <person name="Sun Y."/>
            <person name="Gao Y."/>
            <person name="Yu Y."/>
        </authorList>
    </citation>
    <scope>NUCLEOTIDE SEQUENCE [LARGE SCALE GENOMIC DNA]</scope>
    <source>
        <tissue evidence="4">Muscle</tissue>
    </source>
</reference>
<dbReference type="EMBL" id="QCYY01000925">
    <property type="protein sequence ID" value="ROT81747.1"/>
    <property type="molecule type" value="Genomic_DNA"/>
</dbReference>
<keyword evidence="5" id="KW-1185">Reference proteome</keyword>
<dbReference type="OrthoDB" id="1431247at2759"/>